<keyword evidence="4" id="KW-0315">Glutamine amidotransferase</keyword>
<dbReference type="GO" id="GO:0046820">
    <property type="term" value="F:4-amino-4-deoxychorismate synthase activity"/>
    <property type="evidence" value="ECO:0007669"/>
    <property type="project" value="UniProtKB-EC"/>
</dbReference>
<dbReference type="InterPro" id="IPR015890">
    <property type="entry name" value="Chorismate_C"/>
</dbReference>
<dbReference type="GO" id="GO:0000162">
    <property type="term" value="P:L-tryptophan biosynthetic process"/>
    <property type="evidence" value="ECO:0007669"/>
    <property type="project" value="TreeGrafter"/>
</dbReference>
<evidence type="ECO:0000313" key="9">
    <source>
        <dbReference type="Proteomes" id="UP000500953"/>
    </source>
</evidence>
<dbReference type="InterPro" id="IPR029062">
    <property type="entry name" value="Class_I_gatase-like"/>
</dbReference>
<dbReference type="Gene3D" id="3.40.50.880">
    <property type="match status" value="1"/>
</dbReference>
<evidence type="ECO:0000259" key="6">
    <source>
        <dbReference type="Pfam" id="PF00425"/>
    </source>
</evidence>
<dbReference type="PRINTS" id="PR00096">
    <property type="entry name" value="GATASE"/>
</dbReference>
<accession>A0A6G9Z5F8</accession>
<dbReference type="NCBIfam" id="TIGR00566">
    <property type="entry name" value="trpG_papA"/>
    <property type="match status" value="1"/>
</dbReference>
<dbReference type="EMBL" id="CP046173">
    <property type="protein sequence ID" value="QIS20704.1"/>
    <property type="molecule type" value="Genomic_DNA"/>
</dbReference>
<dbReference type="PRINTS" id="PR00097">
    <property type="entry name" value="ANTSNTHASEII"/>
</dbReference>
<dbReference type="Proteomes" id="UP000500953">
    <property type="component" value="Chromosome"/>
</dbReference>
<dbReference type="InterPro" id="IPR005802">
    <property type="entry name" value="ADC_synth_comp_1"/>
</dbReference>
<keyword evidence="8" id="KW-0032">Aminotransferase</keyword>
<evidence type="ECO:0000259" key="7">
    <source>
        <dbReference type="Pfam" id="PF04715"/>
    </source>
</evidence>
<dbReference type="PANTHER" id="PTHR11236">
    <property type="entry name" value="AMINOBENZOATE/ANTHRANILATE SYNTHASE"/>
    <property type="match status" value="1"/>
</dbReference>
<dbReference type="InterPro" id="IPR017926">
    <property type="entry name" value="GATASE"/>
</dbReference>
<dbReference type="PRINTS" id="PR00099">
    <property type="entry name" value="CPSGATASE"/>
</dbReference>
<dbReference type="PANTHER" id="PTHR11236:SF18">
    <property type="entry name" value="AMINODEOXYCHORISMATE SYNTHASE"/>
    <property type="match status" value="1"/>
</dbReference>
<evidence type="ECO:0000256" key="4">
    <source>
        <dbReference type="ARBA" id="ARBA00022962"/>
    </source>
</evidence>
<evidence type="ECO:0000256" key="2">
    <source>
        <dbReference type="ARBA" id="ARBA00013139"/>
    </source>
</evidence>
<dbReference type="InterPro" id="IPR006805">
    <property type="entry name" value="Anth_synth_I_N"/>
</dbReference>
<feature type="domain" description="Chorismate-utilising enzyme C-terminal" evidence="6">
    <location>
        <begin position="423"/>
        <end position="681"/>
    </location>
</feature>
<dbReference type="Pfam" id="PF00425">
    <property type="entry name" value="Chorismate_bind"/>
    <property type="match status" value="1"/>
</dbReference>
<gene>
    <name evidence="8" type="primary">pabB</name>
    <name evidence="8" type="ORF">F6W96_22725</name>
</gene>
<sequence length="703" mass="77045">MRTLLIDNHDSYTYNLYQLIAVTSGVAPVVVYNDDPHWDDLDLGEFDAAVISPGPGNPEHAEDFGHSATILRRHELPVLGVCLGHQGIGSFFGGRVDPAPRARHGHISVVRHCGEDLFEGIPNPFRVVRYHSLHVPEPLPPDLLTLATSEDGVVMGLRHRVLPRWGVQFHPESVSTEHGRELIANFLRLARESAAESIEIRERRGLPQVTNSPGPQARWRVIDAEVDASTVAREVFDRHERMFWLDSARVVEGMGRFSFLGAQLGAAGETLSYRIDDGFVRVHTDTGSHTESGSIFDALDRRLRIPVIGADALPFDLTGGYVGYFGYELKSECGMNRDHRAETPDALWIRADHLVVIDHEQHRTYVVAIGTSADAVADLRWLEDTTRLLRTRPAADPDGHDTDIESGPRTVDFAEVEKYARPRAEYLAALDRIEDRLLAGDSYEVCMTNMLHLPATYEDAESDLDAYIRLRTVNPAPYAAFLRADGITVFCSSPERFLRITRDRVVESKPIKGTAPRGATPAEDENLRAALQSDPKTQAENLMIVDLLRNDLGRVCRIGSVSVPRYMSTETYATVHQLVSTVRGELAEDVGALDCVRACFPGGSMTGAPKLRTTDIIGELETEARGVYSGTLGYLGCNGTADLNIVIRTAVRSGDSVLIGAGGAIVLDSDPTAEYEEMLLKAAALVRVFAAAETALAGGGRRG</sequence>
<dbReference type="EC" id="2.6.1.85" evidence="2"/>
<dbReference type="Gene3D" id="3.60.120.10">
    <property type="entry name" value="Anthranilate synthase"/>
    <property type="match status" value="1"/>
</dbReference>
<dbReference type="InterPro" id="IPR019999">
    <property type="entry name" value="Anth_synth_I-like"/>
</dbReference>
<evidence type="ECO:0000256" key="1">
    <source>
        <dbReference type="ARBA" id="ARBA00005970"/>
    </source>
</evidence>
<dbReference type="Pfam" id="PF04715">
    <property type="entry name" value="Anth_synt_I_N"/>
    <property type="match status" value="1"/>
</dbReference>
<protein>
    <recommendedName>
        <fullName evidence="2">aminodeoxychorismate synthase</fullName>
        <ecNumber evidence="2">2.6.1.85</ecNumber>
    </recommendedName>
</protein>
<evidence type="ECO:0000259" key="5">
    <source>
        <dbReference type="Pfam" id="PF00117"/>
    </source>
</evidence>
<feature type="domain" description="Glutamine amidotransferase" evidence="5">
    <location>
        <begin position="4"/>
        <end position="187"/>
    </location>
</feature>
<reference evidence="8 9" key="1">
    <citation type="journal article" date="2019" name="ACS Chem. Biol.">
        <title>Identification and Mobilization of a Cryptic Antibiotic Biosynthesis Gene Locus from a Human-Pathogenic Nocardia Isolate.</title>
        <authorList>
            <person name="Herisse M."/>
            <person name="Ishida K."/>
            <person name="Porter J.L."/>
            <person name="Howden B."/>
            <person name="Hertweck C."/>
            <person name="Stinear T.P."/>
            <person name="Pidot S.J."/>
        </authorList>
    </citation>
    <scope>NUCLEOTIDE SEQUENCE [LARGE SCALE GENOMIC DNA]</scope>
    <source>
        <strain evidence="8 9">AUSMDU00012715</strain>
    </source>
</reference>
<dbReference type="NCBIfam" id="TIGR00553">
    <property type="entry name" value="pabB"/>
    <property type="match status" value="1"/>
</dbReference>
<dbReference type="GO" id="GO:0005737">
    <property type="term" value="C:cytoplasm"/>
    <property type="evidence" value="ECO:0007669"/>
    <property type="project" value="TreeGrafter"/>
</dbReference>
<dbReference type="AlphaFoldDB" id="A0A6G9Z5F8"/>
<evidence type="ECO:0000313" key="8">
    <source>
        <dbReference type="EMBL" id="QIS20704.1"/>
    </source>
</evidence>
<dbReference type="SUPFAM" id="SSF56322">
    <property type="entry name" value="ADC synthase"/>
    <property type="match status" value="1"/>
</dbReference>
<comment type="similarity">
    <text evidence="1">In the C-terminal section; belongs to the anthranilate synthase component I family.</text>
</comment>
<dbReference type="RefSeq" id="WP_167488033.1">
    <property type="nucleotide sequence ID" value="NZ_CP046173.1"/>
</dbReference>
<dbReference type="GO" id="GO:0009396">
    <property type="term" value="P:folic acid-containing compound biosynthetic process"/>
    <property type="evidence" value="ECO:0007669"/>
    <property type="project" value="InterPro"/>
</dbReference>
<feature type="domain" description="Anthranilate synthase component I N-terminal" evidence="7">
    <location>
        <begin position="237"/>
        <end position="366"/>
    </location>
</feature>
<dbReference type="GO" id="GO:0008153">
    <property type="term" value="P:4-aminobenzoate biosynthetic process"/>
    <property type="evidence" value="ECO:0007669"/>
    <property type="project" value="TreeGrafter"/>
</dbReference>
<dbReference type="InterPro" id="IPR006221">
    <property type="entry name" value="TrpG/PapA_dom"/>
</dbReference>
<name>A0A6G9Z5F8_9NOCA</name>
<dbReference type="SUPFAM" id="SSF52317">
    <property type="entry name" value="Class I glutamine amidotransferase-like"/>
    <property type="match status" value="1"/>
</dbReference>
<keyword evidence="3 8" id="KW-0808">Transferase</keyword>
<dbReference type="Pfam" id="PF00117">
    <property type="entry name" value="GATase"/>
    <property type="match status" value="1"/>
</dbReference>
<proteinExistence type="inferred from homology"/>
<evidence type="ECO:0000256" key="3">
    <source>
        <dbReference type="ARBA" id="ARBA00022679"/>
    </source>
</evidence>
<organism evidence="8 9">
    <name type="scientific">Nocardia terpenica</name>
    <dbReference type="NCBI Taxonomy" id="455432"/>
    <lineage>
        <taxon>Bacteria</taxon>
        <taxon>Bacillati</taxon>
        <taxon>Actinomycetota</taxon>
        <taxon>Actinomycetes</taxon>
        <taxon>Mycobacteriales</taxon>
        <taxon>Nocardiaceae</taxon>
        <taxon>Nocardia</taxon>
    </lineage>
</organism>
<dbReference type="CDD" id="cd01743">
    <property type="entry name" value="GATase1_Anthranilate_Synthase"/>
    <property type="match status" value="1"/>
</dbReference>
<dbReference type="InterPro" id="IPR005801">
    <property type="entry name" value="ADC_synthase"/>
</dbReference>
<dbReference type="PROSITE" id="PS51273">
    <property type="entry name" value="GATASE_TYPE_1"/>
    <property type="match status" value="1"/>
</dbReference>